<evidence type="ECO:0000256" key="2">
    <source>
        <dbReference type="ARBA" id="ARBA00023125"/>
    </source>
</evidence>
<gene>
    <name evidence="6" type="ORF">SAMN05216174_1312</name>
</gene>
<accession>A0A1G6ZG11</accession>
<dbReference type="GO" id="GO:0000976">
    <property type="term" value="F:transcription cis-regulatory region binding"/>
    <property type="evidence" value="ECO:0007669"/>
    <property type="project" value="TreeGrafter"/>
</dbReference>
<dbReference type="Gene3D" id="1.10.357.10">
    <property type="entry name" value="Tetracycline Repressor, domain 2"/>
    <property type="match status" value="1"/>
</dbReference>
<dbReference type="InterPro" id="IPR050109">
    <property type="entry name" value="HTH-type_TetR-like_transc_reg"/>
</dbReference>
<evidence type="ECO:0000259" key="5">
    <source>
        <dbReference type="PROSITE" id="PS50977"/>
    </source>
</evidence>
<evidence type="ECO:0000256" key="1">
    <source>
        <dbReference type="ARBA" id="ARBA00023015"/>
    </source>
</evidence>
<dbReference type="GO" id="GO:0003700">
    <property type="term" value="F:DNA-binding transcription factor activity"/>
    <property type="evidence" value="ECO:0007669"/>
    <property type="project" value="TreeGrafter"/>
</dbReference>
<evidence type="ECO:0000256" key="4">
    <source>
        <dbReference type="PROSITE-ProRule" id="PRU00335"/>
    </source>
</evidence>
<feature type="domain" description="HTH tetR-type" evidence="5">
    <location>
        <begin position="11"/>
        <end position="71"/>
    </location>
</feature>
<sequence>MNETVVESERETRARRILDVTADLVRRWGYKRTTIDDVARAAGIGKGTVYLHYKTRLALFEAVLLRESLRHVDELLTWLPQDPANALMHRYFAHAFRLIVGNPLLRAMFTADVEVLGELARRPEQRVIQERKIELSRRQMTVLRDWGLVHADMPVDQQLYAIQCTVMGFLFGNPNPALDYEPTLDEQAECLAHVIRGSFEPADAAAHPRLAEVSREVIGILGEFRDELADFLRQP</sequence>
<keyword evidence="3" id="KW-0804">Transcription</keyword>
<evidence type="ECO:0000256" key="3">
    <source>
        <dbReference type="ARBA" id="ARBA00023163"/>
    </source>
</evidence>
<feature type="DNA-binding region" description="H-T-H motif" evidence="4">
    <location>
        <begin position="34"/>
        <end position="53"/>
    </location>
</feature>
<organism evidence="6 7">
    <name type="scientific">Actinokineospora iranica</name>
    <dbReference type="NCBI Taxonomy" id="1271860"/>
    <lineage>
        <taxon>Bacteria</taxon>
        <taxon>Bacillati</taxon>
        <taxon>Actinomycetota</taxon>
        <taxon>Actinomycetes</taxon>
        <taxon>Pseudonocardiales</taxon>
        <taxon>Pseudonocardiaceae</taxon>
        <taxon>Actinokineospora</taxon>
    </lineage>
</organism>
<dbReference type="SUPFAM" id="SSF46689">
    <property type="entry name" value="Homeodomain-like"/>
    <property type="match status" value="1"/>
</dbReference>
<dbReference type="PANTHER" id="PTHR30055">
    <property type="entry name" value="HTH-TYPE TRANSCRIPTIONAL REGULATOR RUTR"/>
    <property type="match status" value="1"/>
</dbReference>
<dbReference type="RefSeq" id="WP_175483115.1">
    <property type="nucleotide sequence ID" value="NZ_FMZZ01000031.1"/>
</dbReference>
<dbReference type="EMBL" id="FMZZ01000031">
    <property type="protein sequence ID" value="SDE01500.1"/>
    <property type="molecule type" value="Genomic_DNA"/>
</dbReference>
<dbReference type="STRING" id="1271860.SAMN05216174_1312"/>
<dbReference type="PRINTS" id="PR00455">
    <property type="entry name" value="HTHTETR"/>
</dbReference>
<reference evidence="7" key="1">
    <citation type="submission" date="2016-10" db="EMBL/GenBank/DDBJ databases">
        <authorList>
            <person name="Varghese N."/>
            <person name="Submissions S."/>
        </authorList>
    </citation>
    <scope>NUCLEOTIDE SEQUENCE [LARGE SCALE GENOMIC DNA]</scope>
    <source>
        <strain evidence="7">IBRC-M 10403</strain>
    </source>
</reference>
<dbReference type="Pfam" id="PF00440">
    <property type="entry name" value="TetR_N"/>
    <property type="match status" value="1"/>
</dbReference>
<protein>
    <submittedName>
        <fullName evidence="6">DNA-binding transcriptional regulator, AcrR family</fullName>
    </submittedName>
</protein>
<keyword evidence="7" id="KW-1185">Reference proteome</keyword>
<evidence type="ECO:0000313" key="6">
    <source>
        <dbReference type="EMBL" id="SDE01500.1"/>
    </source>
</evidence>
<dbReference type="PANTHER" id="PTHR30055:SF234">
    <property type="entry name" value="HTH-TYPE TRANSCRIPTIONAL REGULATOR BETI"/>
    <property type="match status" value="1"/>
</dbReference>
<dbReference type="Proteomes" id="UP000199501">
    <property type="component" value="Unassembled WGS sequence"/>
</dbReference>
<dbReference type="PROSITE" id="PS50977">
    <property type="entry name" value="HTH_TETR_2"/>
    <property type="match status" value="1"/>
</dbReference>
<name>A0A1G6ZG11_9PSEU</name>
<dbReference type="InterPro" id="IPR001647">
    <property type="entry name" value="HTH_TetR"/>
</dbReference>
<keyword evidence="2 4" id="KW-0238">DNA-binding</keyword>
<dbReference type="InterPro" id="IPR009057">
    <property type="entry name" value="Homeodomain-like_sf"/>
</dbReference>
<dbReference type="AlphaFoldDB" id="A0A1G6ZG11"/>
<keyword evidence="1" id="KW-0805">Transcription regulation</keyword>
<evidence type="ECO:0000313" key="7">
    <source>
        <dbReference type="Proteomes" id="UP000199501"/>
    </source>
</evidence>
<proteinExistence type="predicted"/>